<dbReference type="InterPro" id="IPR005886">
    <property type="entry name" value="UDP_G4E"/>
</dbReference>
<keyword evidence="8" id="KW-0119">Carbohydrate metabolism</keyword>
<evidence type="ECO:0000256" key="6">
    <source>
        <dbReference type="ARBA" id="ARBA00023027"/>
    </source>
</evidence>
<evidence type="ECO:0000259" key="9">
    <source>
        <dbReference type="Pfam" id="PF16363"/>
    </source>
</evidence>
<protein>
    <recommendedName>
        <fullName evidence="5">UDP-glucose 4-epimerase</fullName>
        <ecNumber evidence="4">5.1.3.2</ecNumber>
    </recommendedName>
</protein>
<evidence type="ECO:0000256" key="3">
    <source>
        <dbReference type="ARBA" id="ARBA00007637"/>
    </source>
</evidence>
<dbReference type="PANTHER" id="PTHR43725">
    <property type="entry name" value="UDP-GLUCOSE 4-EPIMERASE"/>
    <property type="match status" value="1"/>
</dbReference>
<organism evidence="10 11">
    <name type="scientific">Candidatus Roizmanbacteria bacterium RIFCSPLOWO2_01_FULL_35_13</name>
    <dbReference type="NCBI Taxonomy" id="1802055"/>
    <lineage>
        <taxon>Bacteria</taxon>
        <taxon>Candidatus Roizmaniibacteriota</taxon>
    </lineage>
</organism>
<proteinExistence type="inferred from homology"/>
<comment type="caution">
    <text evidence="10">The sequence shown here is derived from an EMBL/GenBank/DDBJ whole genome shotgun (WGS) entry which is preliminary data.</text>
</comment>
<dbReference type="GO" id="GO:0003978">
    <property type="term" value="F:UDP-glucose 4-epimerase activity"/>
    <property type="evidence" value="ECO:0007669"/>
    <property type="project" value="UniProtKB-EC"/>
</dbReference>
<dbReference type="NCBIfam" id="TIGR01179">
    <property type="entry name" value="galE"/>
    <property type="match status" value="1"/>
</dbReference>
<name>A0A1F7I6U8_9BACT</name>
<accession>A0A1F7I6U8</accession>
<evidence type="ECO:0000256" key="5">
    <source>
        <dbReference type="ARBA" id="ARBA00018569"/>
    </source>
</evidence>
<gene>
    <name evidence="10" type="ORF">A3A74_05675</name>
</gene>
<dbReference type="EC" id="5.1.3.2" evidence="4"/>
<dbReference type="GO" id="GO:0033499">
    <property type="term" value="P:galactose catabolic process via UDP-galactose, Leloir pathway"/>
    <property type="evidence" value="ECO:0007669"/>
    <property type="project" value="TreeGrafter"/>
</dbReference>
<dbReference type="EMBL" id="MGAF01000058">
    <property type="protein sequence ID" value="OGK39085.1"/>
    <property type="molecule type" value="Genomic_DNA"/>
</dbReference>
<dbReference type="Pfam" id="PF16363">
    <property type="entry name" value="GDP_Man_Dehyd"/>
    <property type="match status" value="1"/>
</dbReference>
<dbReference type="InterPro" id="IPR016040">
    <property type="entry name" value="NAD(P)-bd_dom"/>
</dbReference>
<evidence type="ECO:0000313" key="10">
    <source>
        <dbReference type="EMBL" id="OGK39085.1"/>
    </source>
</evidence>
<comment type="cofactor">
    <cofactor evidence="2">
        <name>NAD(+)</name>
        <dbReference type="ChEBI" id="CHEBI:57540"/>
    </cofactor>
</comment>
<sequence>MKNKILVTGAGGYIGSIATYLFLQKGYEVVAIDNFSTGYKQPLELLKNKFGEYKLKIYEADLKNNFSGVFKNEKNIQAVIHYAASCIVDESMSKPGKYFKNNILSTLNLLENMTANKISNLVFSSTSAVYGEAKSIPVDENHPNNPVSVYGESKLMAEKMIQWYGKTKDIRYSILRYFNVCGASDDGLIGDSKKPSSLLVQNAVRGALNIESFYLTCPKVDTPDKTPIRDYINVVDLNEAHLAALDYLLNKGKSGIINLGTGTGNSVLEIVNKVQEVTGTKFDVKKTTPRKGDPARLNASIEKAKRVLGWEPKRTIEDSVKSLVKWYKLHPLGWDN</sequence>
<comment type="catalytic activity">
    <reaction evidence="1">
        <text>UDP-alpha-D-glucose = UDP-alpha-D-galactose</text>
        <dbReference type="Rhea" id="RHEA:22168"/>
        <dbReference type="ChEBI" id="CHEBI:58885"/>
        <dbReference type="ChEBI" id="CHEBI:66914"/>
        <dbReference type="EC" id="5.1.3.2"/>
    </reaction>
</comment>
<evidence type="ECO:0000256" key="1">
    <source>
        <dbReference type="ARBA" id="ARBA00000083"/>
    </source>
</evidence>
<dbReference type="STRING" id="1802055.A3A74_05675"/>
<reference evidence="10 11" key="1">
    <citation type="journal article" date="2016" name="Nat. Commun.">
        <title>Thousands of microbial genomes shed light on interconnected biogeochemical processes in an aquifer system.</title>
        <authorList>
            <person name="Anantharaman K."/>
            <person name="Brown C.T."/>
            <person name="Hug L.A."/>
            <person name="Sharon I."/>
            <person name="Castelle C.J."/>
            <person name="Probst A.J."/>
            <person name="Thomas B.C."/>
            <person name="Singh A."/>
            <person name="Wilkins M.J."/>
            <person name="Karaoz U."/>
            <person name="Brodie E.L."/>
            <person name="Williams K.H."/>
            <person name="Hubbard S.S."/>
            <person name="Banfield J.F."/>
        </authorList>
    </citation>
    <scope>NUCLEOTIDE SEQUENCE [LARGE SCALE GENOMIC DNA]</scope>
</reference>
<dbReference type="PANTHER" id="PTHR43725:SF53">
    <property type="entry name" value="UDP-ARABINOSE 4-EPIMERASE 1"/>
    <property type="match status" value="1"/>
</dbReference>
<keyword evidence="7" id="KW-0413">Isomerase</keyword>
<dbReference type="UniPathway" id="UPA00214"/>
<evidence type="ECO:0000256" key="7">
    <source>
        <dbReference type="ARBA" id="ARBA00023235"/>
    </source>
</evidence>
<comment type="similarity">
    <text evidence="3">Belongs to the NAD(P)-dependent epimerase/dehydratase family.</text>
</comment>
<dbReference type="SUPFAM" id="SSF51735">
    <property type="entry name" value="NAD(P)-binding Rossmann-fold domains"/>
    <property type="match status" value="1"/>
</dbReference>
<evidence type="ECO:0000256" key="2">
    <source>
        <dbReference type="ARBA" id="ARBA00001911"/>
    </source>
</evidence>
<evidence type="ECO:0000256" key="8">
    <source>
        <dbReference type="ARBA" id="ARBA00023277"/>
    </source>
</evidence>
<dbReference type="Gene3D" id="3.90.25.10">
    <property type="entry name" value="UDP-galactose 4-epimerase, domain 1"/>
    <property type="match status" value="1"/>
</dbReference>
<dbReference type="AlphaFoldDB" id="A0A1F7I6U8"/>
<evidence type="ECO:0000313" key="11">
    <source>
        <dbReference type="Proteomes" id="UP000179270"/>
    </source>
</evidence>
<feature type="domain" description="NAD(P)-binding" evidence="9">
    <location>
        <begin position="6"/>
        <end position="321"/>
    </location>
</feature>
<dbReference type="Gene3D" id="3.40.50.720">
    <property type="entry name" value="NAD(P)-binding Rossmann-like Domain"/>
    <property type="match status" value="1"/>
</dbReference>
<dbReference type="Proteomes" id="UP000179270">
    <property type="component" value="Unassembled WGS sequence"/>
</dbReference>
<dbReference type="InterPro" id="IPR036291">
    <property type="entry name" value="NAD(P)-bd_dom_sf"/>
</dbReference>
<evidence type="ECO:0000256" key="4">
    <source>
        <dbReference type="ARBA" id="ARBA00013189"/>
    </source>
</evidence>
<keyword evidence="6" id="KW-0520">NAD</keyword>